<name>A0AAE1L7V9_9NEOP</name>
<protein>
    <submittedName>
        <fullName evidence="1">Protein RRP5-like protein</fullName>
    </submittedName>
</protein>
<keyword evidence="2" id="KW-1185">Reference proteome</keyword>
<evidence type="ECO:0000313" key="1">
    <source>
        <dbReference type="EMBL" id="KAK3909034.1"/>
    </source>
</evidence>
<gene>
    <name evidence="1" type="ORF">KUF71_019290</name>
</gene>
<comment type="caution">
    <text evidence="1">The sequence shown here is derived from an EMBL/GenBank/DDBJ whole genome shotgun (WGS) entry which is preliminary data.</text>
</comment>
<organism evidence="1 2">
    <name type="scientific">Frankliniella fusca</name>
    <dbReference type="NCBI Taxonomy" id="407009"/>
    <lineage>
        <taxon>Eukaryota</taxon>
        <taxon>Metazoa</taxon>
        <taxon>Ecdysozoa</taxon>
        <taxon>Arthropoda</taxon>
        <taxon>Hexapoda</taxon>
        <taxon>Insecta</taxon>
        <taxon>Pterygota</taxon>
        <taxon>Neoptera</taxon>
        <taxon>Paraneoptera</taxon>
        <taxon>Thysanoptera</taxon>
        <taxon>Terebrantia</taxon>
        <taxon>Thripoidea</taxon>
        <taxon>Thripidae</taxon>
        <taxon>Frankliniella</taxon>
    </lineage>
</organism>
<accession>A0AAE1L7V9</accession>
<sequence>MFFAVPGLQTPAGSQNDFGLRDDRVLPSIIFFINHSSTQFLQRADRYHAGEINRIYIREYNLKNKIKVNVSLNVRGQISLPSGHVRSTIPVRSVCAVFHAPCLNFPLPKCL</sequence>
<dbReference type="Proteomes" id="UP001219518">
    <property type="component" value="Unassembled WGS sequence"/>
</dbReference>
<evidence type="ECO:0000313" key="2">
    <source>
        <dbReference type="Proteomes" id="UP001219518"/>
    </source>
</evidence>
<proteinExistence type="predicted"/>
<dbReference type="AlphaFoldDB" id="A0AAE1L7V9"/>
<reference evidence="1" key="2">
    <citation type="journal article" date="2023" name="BMC Genomics">
        <title>Pest status, molecular evolution, and epigenetic factors derived from the genome assembly of Frankliniella fusca, a thysanopteran phytovirus vector.</title>
        <authorList>
            <person name="Catto M.A."/>
            <person name="Labadie P.E."/>
            <person name="Jacobson A.L."/>
            <person name="Kennedy G.G."/>
            <person name="Srinivasan R."/>
            <person name="Hunt B.G."/>
        </authorList>
    </citation>
    <scope>NUCLEOTIDE SEQUENCE</scope>
    <source>
        <strain evidence="1">PL_HMW_Pooled</strain>
    </source>
</reference>
<dbReference type="EMBL" id="JAHWGI010000083">
    <property type="protein sequence ID" value="KAK3909034.1"/>
    <property type="molecule type" value="Genomic_DNA"/>
</dbReference>
<reference evidence="1" key="1">
    <citation type="submission" date="2021-07" db="EMBL/GenBank/DDBJ databases">
        <authorList>
            <person name="Catto M.A."/>
            <person name="Jacobson A."/>
            <person name="Kennedy G."/>
            <person name="Labadie P."/>
            <person name="Hunt B.G."/>
            <person name="Srinivasan R."/>
        </authorList>
    </citation>
    <scope>NUCLEOTIDE SEQUENCE</scope>
    <source>
        <strain evidence="1">PL_HMW_Pooled</strain>
        <tissue evidence="1">Head</tissue>
    </source>
</reference>